<feature type="domain" description="ACT" evidence="15">
    <location>
        <begin position="350"/>
        <end position="421"/>
    </location>
</feature>
<dbReference type="PANTHER" id="PTHR21499">
    <property type="entry name" value="ASPARTATE KINASE"/>
    <property type="match status" value="1"/>
</dbReference>
<evidence type="ECO:0000256" key="7">
    <source>
        <dbReference type="ARBA" id="ARBA00022741"/>
    </source>
</evidence>
<keyword evidence="9 12" id="KW-0067">ATP-binding</keyword>
<keyword evidence="7 12" id="KW-0547">Nucleotide-binding</keyword>
<feature type="domain" description="ACT" evidence="15">
    <location>
        <begin position="269"/>
        <end position="346"/>
    </location>
</feature>
<evidence type="ECO:0000256" key="10">
    <source>
        <dbReference type="ARBA" id="ARBA00023154"/>
    </source>
</evidence>
<comment type="pathway">
    <text evidence="1 14">Amino-acid biosynthesis; L-lysine biosynthesis via DAP pathway; (S)-tetrahydrodipicolinate from L-aspartate: step 1/4.</text>
</comment>
<dbReference type="UniPathway" id="UPA00051">
    <property type="reaction ID" value="UER00462"/>
</dbReference>
<dbReference type="Pfam" id="PF22468">
    <property type="entry name" value="ACT_9"/>
    <property type="match status" value="2"/>
</dbReference>
<dbReference type="CDD" id="cd04913">
    <property type="entry name" value="ACT_AKii-LysC-BS-like_1"/>
    <property type="match status" value="1"/>
</dbReference>
<dbReference type="NCBIfam" id="NF005154">
    <property type="entry name" value="PRK06635.1-2"/>
    <property type="match status" value="1"/>
</dbReference>
<dbReference type="InterPro" id="IPR018042">
    <property type="entry name" value="Aspartate_kinase_CS"/>
</dbReference>
<feature type="binding site" evidence="12">
    <location>
        <position position="47"/>
    </location>
    <ligand>
        <name>substrate</name>
    </ligand>
</feature>
<dbReference type="SUPFAM" id="SSF53633">
    <property type="entry name" value="Carbamate kinase-like"/>
    <property type="match status" value="1"/>
</dbReference>
<evidence type="ECO:0000256" key="11">
    <source>
        <dbReference type="ARBA" id="ARBA00047872"/>
    </source>
</evidence>
<keyword evidence="10" id="KW-0457">Lysine biosynthesis</keyword>
<name>A0A078KE84_9GAMM</name>
<dbReference type="InterPro" id="IPR001048">
    <property type="entry name" value="Asp/Glu/Uridylate_kinase"/>
</dbReference>
<dbReference type="HOGENOM" id="CLU_009116_3_2_6"/>
<organism evidence="16 17">
    <name type="scientific">Candidatus Johnevansia muelleri</name>
    <dbReference type="NCBI Taxonomy" id="1495769"/>
    <lineage>
        <taxon>Bacteria</taxon>
        <taxon>Pseudomonadati</taxon>
        <taxon>Pseudomonadota</taxon>
        <taxon>Gammaproteobacteria</taxon>
        <taxon>Candidatus Johnevansiales</taxon>
        <taxon>Candidatus Johnevansiaceae</taxon>
        <taxon>Candidatus Johnevansia</taxon>
    </lineage>
</organism>
<keyword evidence="6 13" id="KW-0808">Transferase</keyword>
<feature type="binding site" evidence="12">
    <location>
        <begin position="173"/>
        <end position="174"/>
    </location>
    <ligand>
        <name>ATP</name>
        <dbReference type="ChEBI" id="CHEBI:30616"/>
    </ligand>
</feature>
<dbReference type="PANTHER" id="PTHR21499:SF3">
    <property type="entry name" value="ASPARTOKINASE"/>
    <property type="match status" value="1"/>
</dbReference>
<evidence type="ECO:0000256" key="3">
    <source>
        <dbReference type="ARBA" id="ARBA00005139"/>
    </source>
</evidence>
<dbReference type="Gene3D" id="3.30.2130.10">
    <property type="entry name" value="VC0802-like"/>
    <property type="match status" value="1"/>
</dbReference>
<comment type="catalytic activity">
    <reaction evidence="11 13">
        <text>L-aspartate + ATP = 4-phospho-L-aspartate + ADP</text>
        <dbReference type="Rhea" id="RHEA:23776"/>
        <dbReference type="ChEBI" id="CHEBI:29991"/>
        <dbReference type="ChEBI" id="CHEBI:30616"/>
        <dbReference type="ChEBI" id="CHEBI:57535"/>
        <dbReference type="ChEBI" id="CHEBI:456216"/>
        <dbReference type="EC" id="2.7.2.4"/>
    </reaction>
</comment>
<feature type="binding site" evidence="12">
    <location>
        <position position="74"/>
    </location>
    <ligand>
        <name>substrate</name>
    </ligand>
</feature>
<dbReference type="CDD" id="cd04261">
    <property type="entry name" value="AAK_AKii-LysC-BS"/>
    <property type="match status" value="1"/>
</dbReference>
<dbReference type="GO" id="GO:0005829">
    <property type="term" value="C:cytosol"/>
    <property type="evidence" value="ECO:0007669"/>
    <property type="project" value="TreeGrafter"/>
</dbReference>
<proteinExistence type="inferred from homology"/>
<dbReference type="GO" id="GO:0009089">
    <property type="term" value="P:lysine biosynthetic process via diaminopimelate"/>
    <property type="evidence" value="ECO:0007669"/>
    <property type="project" value="UniProtKB-UniPathway"/>
</dbReference>
<keyword evidence="5 14" id="KW-0028">Amino-acid biosynthesis</keyword>
<dbReference type="EMBL" id="LM655252">
    <property type="protein sequence ID" value="CDZ16468.1"/>
    <property type="molecule type" value="Genomic_DNA"/>
</dbReference>
<evidence type="ECO:0000256" key="4">
    <source>
        <dbReference type="ARBA" id="ARBA00010122"/>
    </source>
</evidence>
<evidence type="ECO:0000313" key="17">
    <source>
        <dbReference type="Proteomes" id="UP000032420"/>
    </source>
</evidence>
<evidence type="ECO:0000256" key="14">
    <source>
        <dbReference type="RuleBase" id="RU004249"/>
    </source>
</evidence>
<keyword evidence="8 13" id="KW-0418">Kinase</keyword>
<keyword evidence="17" id="KW-1185">Reference proteome</keyword>
<dbReference type="EC" id="2.7.2.4" evidence="13"/>
<dbReference type="InterPro" id="IPR002912">
    <property type="entry name" value="ACT_dom"/>
</dbReference>
<dbReference type="KEGG" id="eme:CEM_207"/>
<evidence type="ECO:0000313" key="16">
    <source>
        <dbReference type="EMBL" id="CDZ16468.1"/>
    </source>
</evidence>
<dbReference type="Pfam" id="PF00696">
    <property type="entry name" value="AA_kinase"/>
    <property type="match status" value="1"/>
</dbReference>
<dbReference type="GO" id="GO:0005524">
    <property type="term" value="F:ATP binding"/>
    <property type="evidence" value="ECO:0007669"/>
    <property type="project" value="UniProtKB-KW"/>
</dbReference>
<dbReference type="GO" id="GO:0004072">
    <property type="term" value="F:aspartate kinase activity"/>
    <property type="evidence" value="ECO:0007669"/>
    <property type="project" value="UniProtKB-EC"/>
</dbReference>
<comment type="pathway">
    <text evidence="3 14">Amino-acid biosynthesis; L-threonine biosynthesis; L-threonine from L-aspartate: step 1/5.</text>
</comment>
<evidence type="ECO:0000256" key="5">
    <source>
        <dbReference type="ARBA" id="ARBA00022605"/>
    </source>
</evidence>
<evidence type="ECO:0000256" key="9">
    <source>
        <dbReference type="ARBA" id="ARBA00022840"/>
    </source>
</evidence>
<dbReference type="GO" id="GO:0009090">
    <property type="term" value="P:homoserine biosynthetic process"/>
    <property type="evidence" value="ECO:0007669"/>
    <property type="project" value="TreeGrafter"/>
</dbReference>
<dbReference type="NCBIfam" id="TIGR00657">
    <property type="entry name" value="asp_kinases"/>
    <property type="match status" value="1"/>
</dbReference>
<evidence type="ECO:0000256" key="2">
    <source>
        <dbReference type="ARBA" id="ARBA00004986"/>
    </source>
</evidence>
<feature type="binding site" evidence="12">
    <location>
        <begin position="7"/>
        <end position="10"/>
    </location>
    <ligand>
        <name>ATP</name>
        <dbReference type="ChEBI" id="CHEBI:30616"/>
    </ligand>
</feature>
<evidence type="ECO:0000259" key="15">
    <source>
        <dbReference type="PROSITE" id="PS51671"/>
    </source>
</evidence>
<sequence length="421" mass="46592">MSLYIQKFGGTSVSTLKKIKTIVNNISNFLKNGHKIVLVISAMSGDTNRLIRFSKKLNKKPTPREIDMLVSTGEQITISLITIALNTLDIEAISYTGPQLGILTSNNYTCARINNINLNMLHNDLNENKVIVVAGFQGINILGNITTLGRGGSDTTAVALSAALQAKECQIYTDVEGIYTTDPRVCTKAKYILFLTVEEMLELSSLGSKVLQIRSIEYAGKYNVKLRVLSSFNKNYGTLIIPDYLFLSNLYMENPMISGIAFNINESKITVCNIQDIPGMAYKIIKPISNANINIDMIIQNISNINNITDFTFTIEKNDFIKSYKILKKKVVNNIGGLLNIDEKITKISLVGVGMKSQSGVASHMFNILGNEGINIRMISTSEIKISILIDDKYLEKAICSLHTAFGLNIKQIIQQNNINN</sequence>
<dbReference type="InterPro" id="IPR045865">
    <property type="entry name" value="ACT-like_dom_sf"/>
</dbReference>
<comment type="pathway">
    <text evidence="2 14">Amino-acid biosynthesis; L-methionine biosynthesis via de novo pathway; L-homoserine from L-aspartate: step 1/3.</text>
</comment>
<dbReference type="SUPFAM" id="SSF55021">
    <property type="entry name" value="ACT-like"/>
    <property type="match status" value="2"/>
</dbReference>
<dbReference type="FunFam" id="3.30.2130.10:FF:000002">
    <property type="entry name" value="Aspartokinase"/>
    <property type="match status" value="1"/>
</dbReference>
<protein>
    <recommendedName>
        <fullName evidence="13">Aspartokinase</fullName>
        <ecNumber evidence="13">2.7.2.4</ecNumber>
    </recommendedName>
</protein>
<dbReference type="FunFam" id="3.40.1160.10:FF:000002">
    <property type="entry name" value="Aspartokinase"/>
    <property type="match status" value="1"/>
</dbReference>
<dbReference type="PIRSF" id="PIRSF000726">
    <property type="entry name" value="Asp_kin"/>
    <property type="match status" value="1"/>
</dbReference>
<evidence type="ECO:0000256" key="1">
    <source>
        <dbReference type="ARBA" id="ARBA00004766"/>
    </source>
</evidence>
<evidence type="ECO:0000256" key="12">
    <source>
        <dbReference type="PIRSR" id="PIRSR000726-1"/>
    </source>
</evidence>
<dbReference type="GO" id="GO:0009088">
    <property type="term" value="P:threonine biosynthetic process"/>
    <property type="evidence" value="ECO:0007669"/>
    <property type="project" value="UniProtKB-UniPathway"/>
</dbReference>
<dbReference type="PROSITE" id="PS51671">
    <property type="entry name" value="ACT"/>
    <property type="match status" value="2"/>
</dbReference>
<feature type="binding site" evidence="12">
    <location>
        <position position="184"/>
    </location>
    <ligand>
        <name>ATP</name>
        <dbReference type="ChEBI" id="CHEBI:30616"/>
    </ligand>
</feature>
<dbReference type="PROSITE" id="PS00324">
    <property type="entry name" value="ASPARTOKINASE"/>
    <property type="match status" value="1"/>
</dbReference>
<evidence type="ECO:0000256" key="13">
    <source>
        <dbReference type="RuleBase" id="RU003448"/>
    </source>
</evidence>
<dbReference type="InterPro" id="IPR054352">
    <property type="entry name" value="ACT_Aspartokinase"/>
</dbReference>
<dbReference type="AlphaFoldDB" id="A0A078KE84"/>
<dbReference type="UniPathway" id="UPA00034">
    <property type="reaction ID" value="UER00015"/>
</dbReference>
<evidence type="ECO:0000256" key="8">
    <source>
        <dbReference type="ARBA" id="ARBA00022777"/>
    </source>
</evidence>
<dbReference type="InterPro" id="IPR001341">
    <property type="entry name" value="Asp_kinase"/>
</dbReference>
<dbReference type="InterPro" id="IPR036393">
    <property type="entry name" value="AceGlu_kinase-like_sf"/>
</dbReference>
<reference evidence="17" key="1">
    <citation type="submission" date="2014-07" db="EMBL/GenBank/DDBJ databases">
        <authorList>
            <person name="Santos-Garcia D."/>
        </authorList>
    </citation>
    <scope>NUCLEOTIDE SEQUENCE [LARGE SCALE GENOMIC DNA]</scope>
</reference>
<dbReference type="OrthoDB" id="9799110at2"/>
<dbReference type="InterPro" id="IPR005260">
    <property type="entry name" value="Asp_kin_monofn"/>
</dbReference>
<accession>A0A078KE84</accession>
<gene>
    <name evidence="16" type="primary">lysC</name>
    <name evidence="16" type="ORF">CEM_207</name>
</gene>
<dbReference type="STRING" id="1495769.CEM_207"/>
<feature type="binding site" evidence="12">
    <location>
        <position position="179"/>
    </location>
    <ligand>
        <name>ATP</name>
        <dbReference type="ChEBI" id="CHEBI:30616"/>
    </ligand>
</feature>
<dbReference type="PATRIC" id="fig|1495769.3.peg.190"/>
<evidence type="ECO:0000256" key="6">
    <source>
        <dbReference type="ARBA" id="ARBA00022679"/>
    </source>
</evidence>
<feature type="binding site" evidence="12">
    <location>
        <begin position="209"/>
        <end position="210"/>
    </location>
    <ligand>
        <name>ATP</name>
        <dbReference type="ChEBI" id="CHEBI:30616"/>
    </ligand>
</feature>
<dbReference type="Gene3D" id="3.40.1160.10">
    <property type="entry name" value="Acetylglutamate kinase-like"/>
    <property type="match status" value="1"/>
</dbReference>
<comment type="similarity">
    <text evidence="4 13">Belongs to the aspartokinase family.</text>
</comment>
<dbReference type="UniPathway" id="UPA00050">
    <property type="reaction ID" value="UER00461"/>
</dbReference>
<dbReference type="NCBIfam" id="NF005155">
    <property type="entry name" value="PRK06635.1-4"/>
    <property type="match status" value="1"/>
</dbReference>
<dbReference type="Proteomes" id="UP000032420">
    <property type="component" value="Chromosome I"/>
</dbReference>
<dbReference type="CDD" id="cd04936">
    <property type="entry name" value="ACT_AKii-LysC-BS-like_2"/>
    <property type="match status" value="1"/>
</dbReference>
<dbReference type="InterPro" id="IPR041740">
    <property type="entry name" value="AKii-LysC-BS"/>
</dbReference>